<dbReference type="InterPro" id="IPR013149">
    <property type="entry name" value="ADH-like_C"/>
</dbReference>
<dbReference type="InterPro" id="IPR011032">
    <property type="entry name" value="GroES-like_sf"/>
</dbReference>
<dbReference type="AlphaFoldDB" id="A0A8F9TTX0"/>
<evidence type="ECO:0000259" key="3">
    <source>
        <dbReference type="Pfam" id="PF08240"/>
    </source>
</evidence>
<gene>
    <name evidence="4" type="ORF">K0B96_17065</name>
</gene>
<dbReference type="KEGG" id="ole:K0B96_17065"/>
<dbReference type="InterPro" id="IPR050129">
    <property type="entry name" value="Zn_alcohol_dh"/>
</dbReference>
<dbReference type="SUPFAM" id="SSF50129">
    <property type="entry name" value="GroES-like"/>
    <property type="match status" value="1"/>
</dbReference>
<accession>A0A8F9TTX0</accession>
<dbReference type="Proteomes" id="UP000825051">
    <property type="component" value="Chromosome"/>
</dbReference>
<dbReference type="PANTHER" id="PTHR43401:SF3">
    <property type="entry name" value="L-GALACTONATE-5-DEHYDROGENASE"/>
    <property type="match status" value="1"/>
</dbReference>
<dbReference type="Pfam" id="PF08240">
    <property type="entry name" value="ADH_N"/>
    <property type="match status" value="1"/>
</dbReference>
<dbReference type="GO" id="GO:0016491">
    <property type="term" value="F:oxidoreductase activity"/>
    <property type="evidence" value="ECO:0007669"/>
    <property type="project" value="UniProtKB-KW"/>
</dbReference>
<feature type="domain" description="Alcohol dehydrogenase-like N-terminal" evidence="3">
    <location>
        <begin position="25"/>
        <end position="130"/>
    </location>
</feature>
<proteinExistence type="predicted"/>
<organism evidence="4 5">
    <name type="scientific">Horticoccus luteus</name>
    <dbReference type="NCBI Taxonomy" id="2862869"/>
    <lineage>
        <taxon>Bacteria</taxon>
        <taxon>Pseudomonadati</taxon>
        <taxon>Verrucomicrobiota</taxon>
        <taxon>Opitutia</taxon>
        <taxon>Opitutales</taxon>
        <taxon>Opitutaceae</taxon>
        <taxon>Horticoccus</taxon>
    </lineage>
</organism>
<dbReference type="Gene3D" id="3.40.50.720">
    <property type="entry name" value="NAD(P)-binding Rossmann-like Domain"/>
    <property type="match status" value="1"/>
</dbReference>
<reference evidence="4" key="1">
    <citation type="submission" date="2021-08" db="EMBL/GenBank/DDBJ databases">
        <title>Genome of a novel bacterium of the phylum Verrucomicrobia, Oleiharenicola sp. KSB-15.</title>
        <authorList>
            <person name="Chung J.-H."/>
            <person name="Ahn J.-H."/>
            <person name="Yoon Y."/>
            <person name="Kim D.-Y."/>
            <person name="An S.-H."/>
            <person name="Park I."/>
            <person name="Yeon J."/>
        </authorList>
    </citation>
    <scope>NUCLEOTIDE SEQUENCE</scope>
    <source>
        <strain evidence="4">KSB-15</strain>
    </source>
</reference>
<dbReference type="Gene3D" id="3.90.180.10">
    <property type="entry name" value="Medium-chain alcohol dehydrogenases, catalytic domain"/>
    <property type="match status" value="1"/>
</dbReference>
<dbReference type="RefSeq" id="WP_220162257.1">
    <property type="nucleotide sequence ID" value="NZ_CP080507.1"/>
</dbReference>
<dbReference type="SUPFAM" id="SSF51735">
    <property type="entry name" value="NAD(P)-binding Rossmann-fold domains"/>
    <property type="match status" value="1"/>
</dbReference>
<evidence type="ECO:0000256" key="1">
    <source>
        <dbReference type="ARBA" id="ARBA00023002"/>
    </source>
</evidence>
<feature type="domain" description="Alcohol dehydrogenase-like C-terminal" evidence="2">
    <location>
        <begin position="171"/>
        <end position="298"/>
    </location>
</feature>
<evidence type="ECO:0000259" key="2">
    <source>
        <dbReference type="Pfam" id="PF00107"/>
    </source>
</evidence>
<dbReference type="InterPro" id="IPR036291">
    <property type="entry name" value="NAD(P)-bd_dom_sf"/>
</dbReference>
<dbReference type="InterPro" id="IPR013154">
    <property type="entry name" value="ADH-like_N"/>
</dbReference>
<dbReference type="PANTHER" id="PTHR43401">
    <property type="entry name" value="L-THREONINE 3-DEHYDROGENASE"/>
    <property type="match status" value="1"/>
</dbReference>
<sequence>MQSLLLEKPGQLRVVERARAAAPGAEDVRVRVRCSGVCGTDLHAFAGRQPLFTYPRVPGHELAVEVVELGAAVTTLRVGDRGAVEPYLECGECGACRRGRTNCCAALTVLGVHVDGGWTEELVVPARKVHVSSRLTLEQLALVEPLGIGAHAVARGAVEKDEGVVVVGAGPIGLAVTQFAKAAGARVTVLDVSAARRAFVGQWLGVATLDAADLSTADALRERLGGELPTVVFDATGNAAAMQQSFAWPAAAGRLVLVGLVQGELAFDDPAFHRRELSVLASRNSTAADFRGIIAMIEAGRIDTQAWVTHRAALAEVPEVFARWTRPETGVIKAMIAL</sequence>
<dbReference type="EMBL" id="CP080507">
    <property type="protein sequence ID" value="QYM78991.1"/>
    <property type="molecule type" value="Genomic_DNA"/>
</dbReference>
<dbReference type="Pfam" id="PF00107">
    <property type="entry name" value="ADH_zinc_N"/>
    <property type="match status" value="1"/>
</dbReference>
<keyword evidence="1" id="KW-0560">Oxidoreductase</keyword>
<keyword evidence="5" id="KW-1185">Reference proteome</keyword>
<dbReference type="CDD" id="cd08261">
    <property type="entry name" value="Zn_ADH7"/>
    <property type="match status" value="1"/>
</dbReference>
<protein>
    <submittedName>
        <fullName evidence="4">Zinc-binding alcohol dehydrogenase family protein</fullName>
    </submittedName>
</protein>
<evidence type="ECO:0000313" key="5">
    <source>
        <dbReference type="Proteomes" id="UP000825051"/>
    </source>
</evidence>
<name>A0A8F9TTX0_9BACT</name>
<evidence type="ECO:0000313" key="4">
    <source>
        <dbReference type="EMBL" id="QYM78991.1"/>
    </source>
</evidence>